<dbReference type="Proteomes" id="UP001168613">
    <property type="component" value="Unassembled WGS sequence"/>
</dbReference>
<comment type="caution">
    <text evidence="11">The sequence shown here is derived from an EMBL/GenBank/DDBJ whole genome shotgun (WGS) entry which is preliminary data.</text>
</comment>
<evidence type="ECO:0000313" key="12">
    <source>
        <dbReference type="Proteomes" id="UP001168613"/>
    </source>
</evidence>
<sequence length="166" mass="18587">MRALQLVNKFLEWVATVAVAVVMVLVLVQIFYRYVMNDPIGWTQEMSVFATMLVVMLGAAIAFRRNEHIAVTFFVDLFPRPIQLLLTVLANLVTMGFLGMLSYQSWLLSKRAMMQVSPTTGIPVGVVVLFVTIGCALSVLYLIPRLLHPSVRSTEEEALAELNQNQ</sequence>
<evidence type="ECO:0000256" key="7">
    <source>
        <dbReference type="ARBA" id="ARBA00023136"/>
    </source>
</evidence>
<dbReference type="EMBL" id="JAJHNU010000001">
    <property type="protein sequence ID" value="MDN4120988.1"/>
    <property type="molecule type" value="Genomic_DNA"/>
</dbReference>
<comment type="similarity">
    <text evidence="8 9">Belongs to the TRAP transporter small permease family.</text>
</comment>
<evidence type="ECO:0000256" key="6">
    <source>
        <dbReference type="ARBA" id="ARBA00022989"/>
    </source>
</evidence>
<keyword evidence="3" id="KW-1003">Cell membrane</keyword>
<feature type="transmembrane region" description="Helical" evidence="9">
    <location>
        <begin position="122"/>
        <end position="143"/>
    </location>
</feature>
<name>A0ABT8EI76_9BURK</name>
<keyword evidence="7 9" id="KW-0472">Membrane</keyword>
<evidence type="ECO:0000256" key="5">
    <source>
        <dbReference type="ARBA" id="ARBA00022692"/>
    </source>
</evidence>
<dbReference type="InterPro" id="IPR007387">
    <property type="entry name" value="TRAP_DctQ"/>
</dbReference>
<feature type="transmembrane region" description="Helical" evidence="9">
    <location>
        <begin position="12"/>
        <end position="34"/>
    </location>
</feature>
<protein>
    <recommendedName>
        <fullName evidence="9">TRAP transporter small permease protein</fullName>
    </recommendedName>
</protein>
<feature type="domain" description="Tripartite ATP-independent periplasmic transporters DctQ component" evidence="10">
    <location>
        <begin position="23"/>
        <end position="147"/>
    </location>
</feature>
<reference evidence="11" key="1">
    <citation type="submission" date="2021-11" db="EMBL/GenBank/DDBJ databases">
        <title>Draft genome sequence of Alcaligenes endophyticus type strain CCUG 75668T.</title>
        <authorList>
            <person name="Salva-Serra F."/>
            <person name="Duran R.E."/>
            <person name="Seeger M."/>
            <person name="Moore E.R.B."/>
            <person name="Jaen-Luchoro D."/>
        </authorList>
    </citation>
    <scope>NUCLEOTIDE SEQUENCE</scope>
    <source>
        <strain evidence="11">CCUG 75668</strain>
    </source>
</reference>
<keyword evidence="6 9" id="KW-1133">Transmembrane helix</keyword>
<organism evidence="11 12">
    <name type="scientific">Alcaligenes endophyticus</name>
    <dbReference type="NCBI Taxonomy" id="1929088"/>
    <lineage>
        <taxon>Bacteria</taxon>
        <taxon>Pseudomonadati</taxon>
        <taxon>Pseudomonadota</taxon>
        <taxon>Betaproteobacteria</taxon>
        <taxon>Burkholderiales</taxon>
        <taxon>Alcaligenaceae</taxon>
        <taxon>Alcaligenes</taxon>
    </lineage>
</organism>
<evidence type="ECO:0000256" key="3">
    <source>
        <dbReference type="ARBA" id="ARBA00022475"/>
    </source>
</evidence>
<accession>A0ABT8EI76</accession>
<keyword evidence="5 9" id="KW-0812">Transmembrane</keyword>
<dbReference type="RefSeq" id="WP_266125014.1">
    <property type="nucleotide sequence ID" value="NZ_JAJHNU010000001.1"/>
</dbReference>
<keyword evidence="4 9" id="KW-0997">Cell inner membrane</keyword>
<gene>
    <name evidence="11" type="ORF">LMS43_06785</name>
</gene>
<feature type="transmembrane region" description="Helical" evidence="9">
    <location>
        <begin position="46"/>
        <end position="63"/>
    </location>
</feature>
<evidence type="ECO:0000256" key="9">
    <source>
        <dbReference type="RuleBase" id="RU369079"/>
    </source>
</evidence>
<evidence type="ECO:0000256" key="4">
    <source>
        <dbReference type="ARBA" id="ARBA00022519"/>
    </source>
</evidence>
<evidence type="ECO:0000259" key="10">
    <source>
        <dbReference type="Pfam" id="PF04290"/>
    </source>
</evidence>
<evidence type="ECO:0000256" key="2">
    <source>
        <dbReference type="ARBA" id="ARBA00022448"/>
    </source>
</evidence>
<evidence type="ECO:0000313" key="11">
    <source>
        <dbReference type="EMBL" id="MDN4120988.1"/>
    </source>
</evidence>
<comment type="function">
    <text evidence="9">Part of the tripartite ATP-independent periplasmic (TRAP) transport system.</text>
</comment>
<comment type="subcellular location">
    <subcellularLocation>
        <location evidence="1 9">Cell inner membrane</location>
        <topology evidence="1 9">Multi-pass membrane protein</topology>
    </subcellularLocation>
</comment>
<dbReference type="PANTHER" id="PTHR35011:SF2">
    <property type="entry name" value="2,3-DIKETO-L-GULONATE TRAP TRANSPORTER SMALL PERMEASE PROTEIN YIAM"/>
    <property type="match status" value="1"/>
</dbReference>
<evidence type="ECO:0000256" key="8">
    <source>
        <dbReference type="ARBA" id="ARBA00038436"/>
    </source>
</evidence>
<dbReference type="PANTHER" id="PTHR35011">
    <property type="entry name" value="2,3-DIKETO-L-GULONATE TRAP TRANSPORTER SMALL PERMEASE PROTEIN YIAM"/>
    <property type="match status" value="1"/>
</dbReference>
<dbReference type="InterPro" id="IPR055348">
    <property type="entry name" value="DctQ"/>
</dbReference>
<dbReference type="Pfam" id="PF04290">
    <property type="entry name" value="DctQ"/>
    <property type="match status" value="1"/>
</dbReference>
<keyword evidence="12" id="KW-1185">Reference proteome</keyword>
<keyword evidence="2 9" id="KW-0813">Transport</keyword>
<comment type="subunit">
    <text evidence="9">The complex comprises the extracytoplasmic solute receptor protein and the two transmembrane proteins.</text>
</comment>
<evidence type="ECO:0000256" key="1">
    <source>
        <dbReference type="ARBA" id="ARBA00004429"/>
    </source>
</evidence>
<proteinExistence type="inferred from homology"/>
<feature type="transmembrane region" description="Helical" evidence="9">
    <location>
        <begin position="84"/>
        <end position="102"/>
    </location>
</feature>